<comment type="catalytic activity">
    <reaction evidence="1">
        <text>Release of an N-terminal tripeptide from a polypeptide.</text>
        <dbReference type="EC" id="3.4.14.10"/>
    </reaction>
</comment>
<dbReference type="InterPro" id="IPR036852">
    <property type="entry name" value="Peptidase_S8/S53_dom_sf"/>
</dbReference>
<accession>K5X742</accession>
<dbReference type="InterPro" id="IPR030400">
    <property type="entry name" value="Sedolisin_dom"/>
</dbReference>
<keyword evidence="10" id="KW-0865">Zymogen</keyword>
<dbReference type="Proteomes" id="UP000008370">
    <property type="component" value="Unassembled WGS sequence"/>
</dbReference>
<comment type="cofactor">
    <cofactor evidence="11">
        <name>Ca(2+)</name>
        <dbReference type="ChEBI" id="CHEBI:29108"/>
    </cofactor>
    <text evidence="11">Binds 1 Ca(2+) ion per subunit.</text>
</comment>
<evidence type="ECO:0000256" key="6">
    <source>
        <dbReference type="ARBA" id="ARBA00022723"/>
    </source>
</evidence>
<evidence type="ECO:0000256" key="7">
    <source>
        <dbReference type="ARBA" id="ARBA00022801"/>
    </source>
</evidence>
<evidence type="ECO:0000256" key="10">
    <source>
        <dbReference type="ARBA" id="ARBA00023145"/>
    </source>
</evidence>
<feature type="active site" description="Charge relay system" evidence="11">
    <location>
        <position position="484"/>
    </location>
</feature>
<dbReference type="InterPro" id="IPR050819">
    <property type="entry name" value="Tripeptidyl-peptidase_I"/>
</dbReference>
<evidence type="ECO:0000256" key="5">
    <source>
        <dbReference type="ARBA" id="ARBA00022670"/>
    </source>
</evidence>
<dbReference type="InterPro" id="IPR023828">
    <property type="entry name" value="Peptidase_S8_Ser-AS"/>
</dbReference>
<evidence type="ECO:0000256" key="11">
    <source>
        <dbReference type="PROSITE-ProRule" id="PRU01032"/>
    </source>
</evidence>
<dbReference type="InParanoid" id="K5X742"/>
<dbReference type="KEGG" id="pco:PHACADRAFT_207479"/>
<dbReference type="HOGENOM" id="CLU_013783_3_1_1"/>
<keyword evidence="15" id="KW-1185">Reference proteome</keyword>
<evidence type="ECO:0000259" key="13">
    <source>
        <dbReference type="PROSITE" id="PS51695"/>
    </source>
</evidence>
<evidence type="ECO:0000256" key="3">
    <source>
        <dbReference type="ARBA" id="ARBA00004239"/>
    </source>
</evidence>
<feature type="binding site" evidence="11">
    <location>
        <position position="544"/>
    </location>
    <ligand>
        <name>Ca(2+)</name>
        <dbReference type="ChEBI" id="CHEBI:29108"/>
    </ligand>
</feature>
<proteinExistence type="predicted"/>
<dbReference type="GO" id="GO:0008240">
    <property type="term" value="F:tripeptidyl-peptidase activity"/>
    <property type="evidence" value="ECO:0007669"/>
    <property type="project" value="UniProtKB-EC"/>
</dbReference>
<dbReference type="SMART" id="SM00944">
    <property type="entry name" value="Pro-kuma_activ"/>
    <property type="match status" value="1"/>
</dbReference>
<dbReference type="OrthoDB" id="409122at2759"/>
<keyword evidence="9 11" id="KW-0106">Calcium</keyword>
<dbReference type="STRING" id="650164.K5X742"/>
<dbReference type="Pfam" id="PF09286">
    <property type="entry name" value="Pro-kuma_activ"/>
    <property type="match status" value="1"/>
</dbReference>
<evidence type="ECO:0000256" key="4">
    <source>
        <dbReference type="ARBA" id="ARBA00012462"/>
    </source>
</evidence>
<evidence type="ECO:0000313" key="15">
    <source>
        <dbReference type="Proteomes" id="UP000008370"/>
    </source>
</evidence>
<gene>
    <name evidence="14" type="ORF">PHACADRAFT_207479</name>
</gene>
<feature type="active site" description="Charge relay system" evidence="11">
    <location>
        <position position="286"/>
    </location>
</feature>
<feature type="binding site" evidence="11">
    <location>
        <position position="525"/>
    </location>
    <ligand>
        <name>Ca(2+)</name>
        <dbReference type="ChEBI" id="CHEBI:29108"/>
    </ligand>
</feature>
<dbReference type="EMBL" id="JH930470">
    <property type="protein sequence ID" value="EKM58692.1"/>
    <property type="molecule type" value="Genomic_DNA"/>
</dbReference>
<keyword evidence="7 11" id="KW-0378">Hydrolase</keyword>
<dbReference type="PANTHER" id="PTHR14218">
    <property type="entry name" value="PROTEASE S8 TRIPEPTIDYL PEPTIDASE I CLN2"/>
    <property type="match status" value="1"/>
</dbReference>
<reference evidence="14 15" key="1">
    <citation type="journal article" date="2012" name="BMC Genomics">
        <title>Comparative genomics of the white-rot fungi, Phanerochaete carnosa and P. chrysosporium, to elucidate the genetic basis of the distinct wood types they colonize.</title>
        <authorList>
            <person name="Suzuki H."/>
            <person name="MacDonald J."/>
            <person name="Syed K."/>
            <person name="Salamov A."/>
            <person name="Hori C."/>
            <person name="Aerts A."/>
            <person name="Henrissat B."/>
            <person name="Wiebenga A."/>
            <person name="vanKuyk P.A."/>
            <person name="Barry K."/>
            <person name="Lindquist E."/>
            <person name="LaButti K."/>
            <person name="Lapidus A."/>
            <person name="Lucas S."/>
            <person name="Coutinho P."/>
            <person name="Gong Y."/>
            <person name="Samejima M."/>
            <person name="Mahadevan R."/>
            <person name="Abou-Zaid M."/>
            <person name="de Vries R.P."/>
            <person name="Igarashi K."/>
            <person name="Yadav J.S."/>
            <person name="Grigoriev I.V."/>
            <person name="Master E.R."/>
        </authorList>
    </citation>
    <scope>NUCLEOTIDE SEQUENCE [LARGE SCALE GENOMIC DNA]</scope>
    <source>
        <strain evidence="14 15">HHB-10118-sp</strain>
    </source>
</reference>
<dbReference type="AlphaFoldDB" id="K5X742"/>
<organism evidence="14 15">
    <name type="scientific">Phanerochaete carnosa (strain HHB-10118-sp)</name>
    <name type="common">White-rot fungus</name>
    <name type="synonym">Peniophora carnosa</name>
    <dbReference type="NCBI Taxonomy" id="650164"/>
    <lineage>
        <taxon>Eukaryota</taxon>
        <taxon>Fungi</taxon>
        <taxon>Dikarya</taxon>
        <taxon>Basidiomycota</taxon>
        <taxon>Agaricomycotina</taxon>
        <taxon>Agaricomycetes</taxon>
        <taxon>Polyporales</taxon>
        <taxon>Phanerochaetaceae</taxon>
        <taxon>Phanerochaete</taxon>
    </lineage>
</organism>
<dbReference type="SUPFAM" id="SSF52743">
    <property type="entry name" value="Subtilisin-like"/>
    <property type="match status" value="1"/>
</dbReference>
<evidence type="ECO:0000256" key="2">
    <source>
        <dbReference type="ARBA" id="ARBA00002451"/>
    </source>
</evidence>
<dbReference type="EC" id="3.4.14.10" evidence="4"/>
<dbReference type="PANTHER" id="PTHR14218:SF15">
    <property type="entry name" value="TRIPEPTIDYL-PEPTIDASE 1"/>
    <property type="match status" value="1"/>
</dbReference>
<feature type="binding site" evidence="11">
    <location>
        <position position="546"/>
    </location>
    <ligand>
        <name>Ca(2+)</name>
        <dbReference type="ChEBI" id="CHEBI:29108"/>
    </ligand>
</feature>
<dbReference type="GeneID" id="18912617"/>
<dbReference type="SUPFAM" id="SSF54897">
    <property type="entry name" value="Protease propeptides/inhibitors"/>
    <property type="match status" value="1"/>
</dbReference>
<keyword evidence="8 11" id="KW-0720">Serine protease</keyword>
<comment type="function">
    <text evidence="2">Secreted tripeptidyl-peptidase which degrades proteins at acidic pHs and is involved in virulence.</text>
</comment>
<feature type="domain" description="Peptidase S53" evidence="13">
    <location>
        <begin position="207"/>
        <end position="566"/>
    </location>
</feature>
<dbReference type="GO" id="GO:0005576">
    <property type="term" value="C:extracellular region"/>
    <property type="evidence" value="ECO:0007669"/>
    <property type="project" value="UniProtKB-SubCell"/>
</dbReference>
<keyword evidence="6 11" id="KW-0479">Metal-binding</keyword>
<dbReference type="Pfam" id="PF00082">
    <property type="entry name" value="Peptidase_S8"/>
    <property type="match status" value="1"/>
</dbReference>
<dbReference type="InterPro" id="IPR015366">
    <property type="entry name" value="S53_propep"/>
</dbReference>
<feature type="signal peptide" evidence="12">
    <location>
        <begin position="1"/>
        <end position="17"/>
    </location>
</feature>
<feature type="binding site" evidence="11">
    <location>
        <position position="526"/>
    </location>
    <ligand>
        <name>Ca(2+)</name>
        <dbReference type="ChEBI" id="CHEBI:29108"/>
    </ligand>
</feature>
<comment type="subcellular location">
    <subcellularLocation>
        <location evidence="3">Secreted</location>
        <location evidence="3">Extracellular space</location>
    </subcellularLocation>
</comment>
<evidence type="ECO:0000256" key="1">
    <source>
        <dbReference type="ARBA" id="ARBA00001910"/>
    </source>
</evidence>
<evidence type="ECO:0000256" key="12">
    <source>
        <dbReference type="SAM" id="SignalP"/>
    </source>
</evidence>
<dbReference type="PROSITE" id="PS00138">
    <property type="entry name" value="SUBTILASE_SER"/>
    <property type="match status" value="1"/>
</dbReference>
<dbReference type="InterPro" id="IPR000209">
    <property type="entry name" value="Peptidase_S8/S53_dom"/>
</dbReference>
<dbReference type="PROSITE" id="PS51695">
    <property type="entry name" value="SEDOLISIN"/>
    <property type="match status" value="1"/>
</dbReference>
<evidence type="ECO:0000256" key="9">
    <source>
        <dbReference type="ARBA" id="ARBA00022837"/>
    </source>
</evidence>
<dbReference type="RefSeq" id="XP_007393992.1">
    <property type="nucleotide sequence ID" value="XM_007393930.1"/>
</dbReference>
<sequence>MPTKLLVFSALCSLAFAKSMDCRMKVHESVSAPPQGYVSKGPAPADTELNLRIALAQSDPDGLIDALYNVSTPGSLAYGEHLSKEDVEKFAAPTAQTSDAVKAWLNHAGVNATPISAAGDWLSIALPVNQANKLFDADFAIYTHSETGKQTIRTMKYSIPTELKDHIDLVHPMVAFPSPVSLRPVVSTSSDLERRATKHPANCSTSEVTPACVESLYDIPPIKVTQRHNQLAVSGFENEFANQADLQTFLEQFQPDIKGATFTLQTIDNGTNPQNGSEAGFEANSDIQYAISISHGVPTTFISAGPNNTDGDLDGHLDMALFLLGESKLPQVLTTSYGFDESDLPRKLSHKLCHVYAQLGARGMSLLFGSGDGGVSGLQSQTCNATFVPTSPSGCPFVTSVGATQLVSSHGGETAAPFSSGGFSDFFFRPKYQADAVKSYLSSIGSTNSGLFNASGRAYPDVSAIGTNLSIIIDGRLKILDGTSFSSPIFAGMIALINDALLRAGKRQLGFLNPFLYKNPRAFHDITTGSNPGCNTTGFPALKGWDAVTGLGTPNFKALKEAALKAARVPHPHPIETECTMQDVLSV</sequence>
<dbReference type="Gene3D" id="3.40.50.200">
    <property type="entry name" value="Peptidase S8/S53 domain"/>
    <property type="match status" value="1"/>
</dbReference>
<protein>
    <recommendedName>
        <fullName evidence="4">tripeptidyl-peptidase II</fullName>
        <ecNumber evidence="4">3.4.14.10</ecNumber>
    </recommendedName>
</protein>
<evidence type="ECO:0000313" key="14">
    <source>
        <dbReference type="EMBL" id="EKM58692.1"/>
    </source>
</evidence>
<dbReference type="CDD" id="cd11377">
    <property type="entry name" value="Pro-peptidase_S53"/>
    <property type="match status" value="1"/>
</dbReference>
<dbReference type="CDD" id="cd04056">
    <property type="entry name" value="Peptidases_S53"/>
    <property type="match status" value="1"/>
</dbReference>
<feature type="chain" id="PRO_5003886155" description="tripeptidyl-peptidase II" evidence="12">
    <location>
        <begin position="18"/>
        <end position="587"/>
    </location>
</feature>
<keyword evidence="12" id="KW-0732">Signal</keyword>
<dbReference type="GO" id="GO:0046872">
    <property type="term" value="F:metal ion binding"/>
    <property type="evidence" value="ECO:0007669"/>
    <property type="project" value="UniProtKB-UniRule"/>
</dbReference>
<evidence type="ECO:0000256" key="8">
    <source>
        <dbReference type="ARBA" id="ARBA00022825"/>
    </source>
</evidence>
<name>K5X742_PHACS</name>
<keyword evidence="5 11" id="KW-0645">Protease</keyword>
<dbReference type="GO" id="GO:0004252">
    <property type="term" value="F:serine-type endopeptidase activity"/>
    <property type="evidence" value="ECO:0007669"/>
    <property type="project" value="UniProtKB-UniRule"/>
</dbReference>
<feature type="active site" description="Charge relay system" evidence="11">
    <location>
        <position position="282"/>
    </location>
</feature>
<dbReference type="GO" id="GO:0006508">
    <property type="term" value="P:proteolysis"/>
    <property type="evidence" value="ECO:0007669"/>
    <property type="project" value="UniProtKB-KW"/>
</dbReference>